<reference evidence="1" key="1">
    <citation type="submission" date="2020-11" db="EMBL/GenBank/DDBJ databases">
        <title>RNA virus dark matter in the feces of wild birds.</title>
        <authorList>
            <person name="Lu X."/>
            <person name="Yang X.S."/>
            <person name="Zhang W."/>
        </authorList>
    </citation>
    <scope>NUCLEOTIDE SEQUENCE</scope>
    <source>
        <strain evidence="1">Willowwarbler119con53</strain>
    </source>
</reference>
<accession>A0A8K1U2B1</accession>
<protein>
    <submittedName>
        <fullName evidence="1">Uncharacterized protein</fullName>
    </submittedName>
</protein>
<evidence type="ECO:0000313" key="1">
    <source>
        <dbReference type="EMBL" id="UGO57318.1"/>
    </source>
</evidence>
<proteinExistence type="predicted"/>
<dbReference type="EMBL" id="MW239328">
    <property type="protein sequence ID" value="UGO57318.1"/>
    <property type="molecule type" value="Genomic_RNA"/>
</dbReference>
<name>A0A8K1U2B1_9VIRU</name>
<organism evidence="1">
    <name type="scientific">Riboviria sp</name>
    <dbReference type="NCBI Taxonomy" id="2585031"/>
    <lineage>
        <taxon>Viruses</taxon>
        <taxon>Riboviria</taxon>
    </lineage>
</organism>
<sequence>MAGLLRSGGDRSQIQWSQLRQRLLQSLFRSLLGQVLRKGPSPLQSVKLWSDIWRGVRSVSSEMPHGLMTGSLSQTMLKARSQNNLNFGHLIRNIDLRWMRICWRLWKLLTPICSLLSSLRHNGVRPGLLGLISFQAFLSIKECMCLWLERLARAQLEPCTIMPYLDESPIVDQPIKAIAGLCTCREIGLRVYTHTVGLSMVDIQHHMPCASSSFSERLERLRGQRLHMRIRRNGCRNNIKPARILNMTRSGKTWMRYDCVLEADIILSDARPWEKSLVTNGRLDSLVRVIEASG</sequence>